<dbReference type="PANTHER" id="PTHR24068">
    <property type="entry name" value="UBIQUITIN-CONJUGATING ENZYME E2"/>
    <property type="match status" value="1"/>
</dbReference>
<dbReference type="AlphaFoldDB" id="A0AAD4PRY6"/>
<evidence type="ECO:0008006" key="7">
    <source>
        <dbReference type="Google" id="ProtNLM"/>
    </source>
</evidence>
<evidence type="ECO:0000256" key="1">
    <source>
        <dbReference type="ARBA" id="ARBA00022741"/>
    </source>
</evidence>
<evidence type="ECO:0000259" key="4">
    <source>
        <dbReference type="PROSITE" id="PS50127"/>
    </source>
</evidence>
<organism evidence="5 6">
    <name type="scientific">Drosophila rubida</name>
    <dbReference type="NCBI Taxonomy" id="30044"/>
    <lineage>
        <taxon>Eukaryota</taxon>
        <taxon>Metazoa</taxon>
        <taxon>Ecdysozoa</taxon>
        <taxon>Arthropoda</taxon>
        <taxon>Hexapoda</taxon>
        <taxon>Insecta</taxon>
        <taxon>Pterygota</taxon>
        <taxon>Neoptera</taxon>
        <taxon>Endopterygota</taxon>
        <taxon>Diptera</taxon>
        <taxon>Brachycera</taxon>
        <taxon>Muscomorpha</taxon>
        <taxon>Ephydroidea</taxon>
        <taxon>Drosophilidae</taxon>
        <taxon>Drosophila</taxon>
    </lineage>
</organism>
<evidence type="ECO:0000313" key="5">
    <source>
        <dbReference type="EMBL" id="KAH8387643.1"/>
    </source>
</evidence>
<dbReference type="SUPFAM" id="SSF54495">
    <property type="entry name" value="UBC-like"/>
    <property type="match status" value="1"/>
</dbReference>
<dbReference type="Proteomes" id="UP001200034">
    <property type="component" value="Unassembled WGS sequence"/>
</dbReference>
<accession>A0AAD4PRY6</accession>
<dbReference type="SMART" id="SM00212">
    <property type="entry name" value="UBCc"/>
    <property type="match status" value="1"/>
</dbReference>
<dbReference type="Gene3D" id="1.10.8.10">
    <property type="entry name" value="DNA helicase RuvA subunit, C-terminal domain"/>
    <property type="match status" value="1"/>
</dbReference>
<dbReference type="CDD" id="cd23800">
    <property type="entry name" value="UBCc_UBE2K"/>
    <property type="match status" value="1"/>
</dbReference>
<evidence type="ECO:0000313" key="6">
    <source>
        <dbReference type="Proteomes" id="UP001200034"/>
    </source>
</evidence>
<reference evidence="5" key="1">
    <citation type="journal article" date="2021" name="Mol. Ecol. Resour.">
        <title>Phylogenomic analyses of the genus Drosophila reveals genomic signals of climate adaptation.</title>
        <authorList>
            <person name="Li F."/>
            <person name="Rane R.V."/>
            <person name="Luria V."/>
            <person name="Xiong Z."/>
            <person name="Chen J."/>
            <person name="Li Z."/>
            <person name="Catullo R.A."/>
            <person name="Griffin P.C."/>
            <person name="Schiffer M."/>
            <person name="Pearce S."/>
            <person name="Lee S.F."/>
            <person name="McElroy K."/>
            <person name="Stocker A."/>
            <person name="Shirriffs J."/>
            <person name="Cockerell F."/>
            <person name="Coppin C."/>
            <person name="Sgro C.M."/>
            <person name="Karger A."/>
            <person name="Cain J.W."/>
            <person name="Weber J.A."/>
            <person name="Santpere G."/>
            <person name="Kirschner M.W."/>
            <person name="Hoffmann A.A."/>
            <person name="Oakeshott J.G."/>
            <person name="Zhang G."/>
        </authorList>
    </citation>
    <scope>NUCLEOTIDE SEQUENCE</scope>
    <source>
        <strain evidence="5">BGI-SZ-2011g</strain>
    </source>
</reference>
<dbReference type="InterPro" id="IPR015940">
    <property type="entry name" value="UBA"/>
</dbReference>
<dbReference type="Pfam" id="PF00179">
    <property type="entry name" value="UQ_con"/>
    <property type="match status" value="1"/>
</dbReference>
<gene>
    <name evidence="5" type="ORF">KR093_008507</name>
</gene>
<dbReference type="InterPro" id="IPR042614">
    <property type="entry name" value="UBCD4_UBA"/>
</dbReference>
<dbReference type="FunFam" id="1.10.8.10:FF:000010">
    <property type="entry name" value="Putative ubiquitin-conjugating enzyme e2 k"/>
    <property type="match status" value="1"/>
</dbReference>
<protein>
    <recommendedName>
        <fullName evidence="7">E2 ubiquitin-conjugating enzyme</fullName>
    </recommendedName>
</protein>
<feature type="domain" description="UBA" evidence="3">
    <location>
        <begin position="165"/>
        <end position="203"/>
    </location>
</feature>
<keyword evidence="6" id="KW-1185">Reference proteome</keyword>
<dbReference type="GO" id="GO:0005524">
    <property type="term" value="F:ATP binding"/>
    <property type="evidence" value="ECO:0007669"/>
    <property type="project" value="UniProtKB-KW"/>
</dbReference>
<feature type="domain" description="UBC core" evidence="4">
    <location>
        <begin position="4"/>
        <end position="158"/>
    </location>
</feature>
<evidence type="ECO:0000259" key="3">
    <source>
        <dbReference type="PROSITE" id="PS50030"/>
    </source>
</evidence>
<dbReference type="CDD" id="cd14391">
    <property type="entry name" value="UBA_II_E2_UBCD4"/>
    <property type="match status" value="1"/>
</dbReference>
<dbReference type="PROSITE" id="PS50030">
    <property type="entry name" value="UBA"/>
    <property type="match status" value="1"/>
</dbReference>
<name>A0AAD4PRY6_9MUSC</name>
<dbReference type="InterPro" id="IPR009060">
    <property type="entry name" value="UBA-like_sf"/>
</dbReference>
<dbReference type="SUPFAM" id="SSF46934">
    <property type="entry name" value="UBA-like"/>
    <property type="match status" value="1"/>
</dbReference>
<dbReference type="InterPro" id="IPR000608">
    <property type="entry name" value="UBC"/>
</dbReference>
<dbReference type="EMBL" id="JAJJHW010000095">
    <property type="protein sequence ID" value="KAH8387643.1"/>
    <property type="molecule type" value="Genomic_DNA"/>
</dbReference>
<dbReference type="PROSITE" id="PS50127">
    <property type="entry name" value="UBC_2"/>
    <property type="match status" value="1"/>
</dbReference>
<sequence>MANMAEARIKREFKDALLGGGGGGGGGECLVKMELVNDSWTELRGEITGPRGTPYEGGKFVLEIKVPDRYPYTPPEVRFVTRIWHPNVSSVTGAIRMDILKDHWAAAMTLRTVLLSLQGLLTAAEPEDWQDFVVALQFKKRHDLFLLTAKHWTSAYAGGPRTFPELDLKIERLKDMGIDEHDARVVLSKENWDLERAAECLFI</sequence>
<dbReference type="InterPro" id="IPR016135">
    <property type="entry name" value="UBQ-conjugating_enzyme/RWD"/>
</dbReference>
<dbReference type="Gene3D" id="3.10.110.10">
    <property type="entry name" value="Ubiquitin Conjugating Enzyme"/>
    <property type="match status" value="1"/>
</dbReference>
<keyword evidence="2" id="KW-0067">ATP-binding</keyword>
<evidence type="ECO:0000256" key="2">
    <source>
        <dbReference type="ARBA" id="ARBA00022840"/>
    </source>
</evidence>
<proteinExistence type="predicted"/>
<dbReference type="SMART" id="SM00165">
    <property type="entry name" value="UBA"/>
    <property type="match status" value="1"/>
</dbReference>
<keyword evidence="1" id="KW-0547">Nucleotide-binding</keyword>
<comment type="caution">
    <text evidence="5">The sequence shown here is derived from an EMBL/GenBank/DDBJ whole genome shotgun (WGS) entry which is preliminary data.</text>
</comment>